<organism evidence="2 3">
    <name type="scientific">Aestuariibaculum lutulentum</name>
    <dbReference type="NCBI Taxonomy" id="2920935"/>
    <lineage>
        <taxon>Bacteria</taxon>
        <taxon>Pseudomonadati</taxon>
        <taxon>Bacteroidota</taxon>
        <taxon>Flavobacteriia</taxon>
        <taxon>Flavobacteriales</taxon>
        <taxon>Flavobacteriaceae</taxon>
    </lineage>
</organism>
<accession>A0ABS9RIC9</accession>
<evidence type="ECO:0000256" key="1">
    <source>
        <dbReference type="SAM" id="SignalP"/>
    </source>
</evidence>
<gene>
    <name evidence="2" type="ORF">MKW35_08740</name>
</gene>
<evidence type="ECO:0000313" key="2">
    <source>
        <dbReference type="EMBL" id="MCH4552706.1"/>
    </source>
</evidence>
<keyword evidence="3" id="KW-1185">Reference proteome</keyword>
<comment type="caution">
    <text evidence="2">The sequence shown here is derived from an EMBL/GenBank/DDBJ whole genome shotgun (WGS) entry which is preliminary data.</text>
</comment>
<dbReference type="Gene3D" id="2.180.10.10">
    <property type="entry name" value="RHS repeat-associated core"/>
    <property type="match status" value="1"/>
</dbReference>
<feature type="signal peptide" evidence="1">
    <location>
        <begin position="1"/>
        <end position="24"/>
    </location>
</feature>
<name>A0ABS9RIC9_9FLAO</name>
<evidence type="ECO:0000313" key="3">
    <source>
        <dbReference type="Proteomes" id="UP001156141"/>
    </source>
</evidence>
<protein>
    <recommendedName>
        <fullName evidence="4">YD repeat-containing protein</fullName>
    </recommendedName>
</protein>
<feature type="chain" id="PRO_5046505557" description="YD repeat-containing protein" evidence="1">
    <location>
        <begin position="25"/>
        <end position="282"/>
    </location>
</feature>
<dbReference type="RefSeq" id="WP_240573049.1">
    <property type="nucleotide sequence ID" value="NZ_CP136709.1"/>
</dbReference>
<dbReference type="Proteomes" id="UP001156141">
    <property type="component" value="Unassembled WGS sequence"/>
</dbReference>
<sequence length="282" mass="32088">MKKINLILPLISLNLILFSCSSNDNSNNPEPEPTTSKLVKTEKISETRKVNYIYNSNDLISTFNGTYNNFGYNSDFTYDSENRLTEWSYQETGSSSYSDTYTYKYNSNGLLSSYSANSEDVTITYNGNSINLTGLIEGNTNSQAELELDNNGLIIKLSESNQYTNFGYDSNGNLVSAQSYDNSDNLLIEFTIQYDDKINPFYGQLESIYIERFIEFFWEFDGIYIGGFEGYSFPFLKNNMTSITEVSGGTTTFSYTYDSENYPTNVNADFSGDTVIYDIEYY</sequence>
<proteinExistence type="predicted"/>
<dbReference type="PROSITE" id="PS51257">
    <property type="entry name" value="PROKAR_LIPOPROTEIN"/>
    <property type="match status" value="1"/>
</dbReference>
<reference evidence="2" key="1">
    <citation type="submission" date="2022-02" db="EMBL/GenBank/DDBJ databases">
        <title>Aestuariibaculum sp., a marine bacterium isolated from sediment in Guangxi.</title>
        <authorList>
            <person name="Ying J."/>
        </authorList>
    </citation>
    <scope>NUCLEOTIDE SEQUENCE</scope>
    <source>
        <strain evidence="2">L182</strain>
    </source>
</reference>
<dbReference type="EMBL" id="JAKVQD010000002">
    <property type="protein sequence ID" value="MCH4552706.1"/>
    <property type="molecule type" value="Genomic_DNA"/>
</dbReference>
<keyword evidence="1" id="KW-0732">Signal</keyword>
<evidence type="ECO:0008006" key="4">
    <source>
        <dbReference type="Google" id="ProtNLM"/>
    </source>
</evidence>